<evidence type="ECO:0000256" key="5">
    <source>
        <dbReference type="ARBA" id="ARBA00022741"/>
    </source>
</evidence>
<dbReference type="Gene3D" id="3.30.565.10">
    <property type="entry name" value="Histidine kinase-like ATPase, C-terminal domain"/>
    <property type="match status" value="1"/>
</dbReference>
<dbReference type="GO" id="GO:0005759">
    <property type="term" value="C:mitochondrial matrix"/>
    <property type="evidence" value="ECO:0007669"/>
    <property type="project" value="UniProtKB-SubCell"/>
</dbReference>
<evidence type="ECO:0000256" key="4">
    <source>
        <dbReference type="ARBA" id="ARBA00022679"/>
    </source>
</evidence>
<dbReference type="STRING" id="32264.T1KZV8"/>
<dbReference type="InterPro" id="IPR004358">
    <property type="entry name" value="Sig_transdc_His_kin-like_C"/>
</dbReference>
<organism evidence="12 13">
    <name type="scientific">Tetranychus urticae</name>
    <name type="common">Two-spotted spider mite</name>
    <dbReference type="NCBI Taxonomy" id="32264"/>
    <lineage>
        <taxon>Eukaryota</taxon>
        <taxon>Metazoa</taxon>
        <taxon>Ecdysozoa</taxon>
        <taxon>Arthropoda</taxon>
        <taxon>Chelicerata</taxon>
        <taxon>Arachnida</taxon>
        <taxon>Acari</taxon>
        <taxon>Acariformes</taxon>
        <taxon>Trombidiformes</taxon>
        <taxon>Prostigmata</taxon>
        <taxon>Eleutherengona</taxon>
        <taxon>Raphignathae</taxon>
        <taxon>Tetranychoidea</taxon>
        <taxon>Tetranychidae</taxon>
        <taxon>Tetranychus</taxon>
    </lineage>
</organism>
<dbReference type="EnsemblMetazoa" id="tetur29g00260.1">
    <property type="protein sequence ID" value="tetur29g00260.1"/>
    <property type="gene ID" value="tetur29g00260"/>
</dbReference>
<evidence type="ECO:0000256" key="1">
    <source>
        <dbReference type="ARBA" id="ARBA00004305"/>
    </source>
</evidence>
<dbReference type="CDD" id="cd16929">
    <property type="entry name" value="HATPase_PDK-like"/>
    <property type="match status" value="1"/>
</dbReference>
<dbReference type="Gene3D" id="1.20.140.20">
    <property type="entry name" value="Alpha-ketoacid/pyruvate dehydrogenase kinase, N-terminal domain"/>
    <property type="match status" value="1"/>
</dbReference>
<accession>T1KZV8</accession>
<evidence type="ECO:0000313" key="12">
    <source>
        <dbReference type="EnsemblMetazoa" id="tetur29g00260.1"/>
    </source>
</evidence>
<dbReference type="SMART" id="SM00387">
    <property type="entry name" value="HATPase_c"/>
    <property type="match status" value="1"/>
</dbReference>
<keyword evidence="3" id="KW-0597">Phosphoprotein</keyword>
<dbReference type="GO" id="GO:0010906">
    <property type="term" value="P:regulation of glucose metabolic process"/>
    <property type="evidence" value="ECO:0007669"/>
    <property type="project" value="TreeGrafter"/>
</dbReference>
<keyword evidence="9 10" id="KW-0496">Mitochondrion</keyword>
<dbReference type="Pfam" id="PF02518">
    <property type="entry name" value="HATPase_c"/>
    <property type="match status" value="1"/>
</dbReference>
<keyword evidence="5 10" id="KW-0547">Nucleotide-binding</keyword>
<dbReference type="Proteomes" id="UP000015104">
    <property type="component" value="Unassembled WGS sequence"/>
</dbReference>
<evidence type="ECO:0000313" key="13">
    <source>
        <dbReference type="Proteomes" id="UP000015104"/>
    </source>
</evidence>
<evidence type="ECO:0000256" key="2">
    <source>
        <dbReference type="ARBA" id="ARBA00006155"/>
    </source>
</evidence>
<evidence type="ECO:0000256" key="7">
    <source>
        <dbReference type="ARBA" id="ARBA00022840"/>
    </source>
</evidence>
<dbReference type="InterPro" id="IPR005467">
    <property type="entry name" value="His_kinase_dom"/>
</dbReference>
<dbReference type="InterPro" id="IPR036890">
    <property type="entry name" value="HATPase_C_sf"/>
</dbReference>
<protein>
    <recommendedName>
        <fullName evidence="10">Protein-serine/threonine kinase</fullName>
        <ecNumber evidence="10">2.7.11.-</ecNumber>
    </recommendedName>
</protein>
<dbReference type="PROSITE" id="PS50109">
    <property type="entry name" value="HIS_KIN"/>
    <property type="match status" value="1"/>
</dbReference>
<comment type="subcellular location">
    <subcellularLocation>
        <location evidence="1 10">Mitochondrion matrix</location>
    </subcellularLocation>
</comment>
<dbReference type="PANTHER" id="PTHR11947:SF20">
    <property type="entry name" value="[3-METHYL-2-OXOBUTANOATE DEHYDROGENASE [LIPOAMIDE]] KINASE, MITOCHONDRIAL"/>
    <property type="match status" value="1"/>
</dbReference>
<keyword evidence="13" id="KW-1185">Reference proteome</keyword>
<dbReference type="PRINTS" id="PR00344">
    <property type="entry name" value="BCTRLSENSOR"/>
</dbReference>
<dbReference type="Pfam" id="PF10436">
    <property type="entry name" value="BCDHK_Adom3"/>
    <property type="match status" value="1"/>
</dbReference>
<dbReference type="EC" id="2.7.11.-" evidence="10"/>
<feature type="domain" description="Histidine kinase" evidence="11">
    <location>
        <begin position="268"/>
        <end position="402"/>
    </location>
</feature>
<keyword evidence="8" id="KW-0809">Transit peptide</keyword>
<dbReference type="SUPFAM" id="SSF69012">
    <property type="entry name" value="alpha-ketoacid dehydrogenase kinase, N-terminal domain"/>
    <property type="match status" value="1"/>
</dbReference>
<keyword evidence="7 10" id="KW-0067">ATP-binding</keyword>
<evidence type="ECO:0000256" key="9">
    <source>
        <dbReference type="ARBA" id="ARBA00023128"/>
    </source>
</evidence>
<evidence type="ECO:0000256" key="10">
    <source>
        <dbReference type="RuleBase" id="RU366032"/>
    </source>
</evidence>
<evidence type="ECO:0000256" key="3">
    <source>
        <dbReference type="ARBA" id="ARBA00022553"/>
    </source>
</evidence>
<reference evidence="13" key="1">
    <citation type="submission" date="2011-08" db="EMBL/GenBank/DDBJ databases">
        <authorList>
            <person name="Rombauts S."/>
        </authorList>
    </citation>
    <scope>NUCLEOTIDE SEQUENCE</scope>
    <source>
        <strain evidence="13">London</strain>
    </source>
</reference>
<dbReference type="InterPro" id="IPR039028">
    <property type="entry name" value="BCKD/PDK"/>
</dbReference>
<dbReference type="PANTHER" id="PTHR11947">
    <property type="entry name" value="PYRUVATE DEHYDROGENASE KINASE"/>
    <property type="match status" value="1"/>
</dbReference>
<keyword evidence="6 10" id="KW-0418">Kinase</keyword>
<dbReference type="GO" id="GO:0004740">
    <property type="term" value="F:pyruvate dehydrogenase (acetyl-transferring) kinase activity"/>
    <property type="evidence" value="ECO:0007669"/>
    <property type="project" value="TreeGrafter"/>
</dbReference>
<evidence type="ECO:0000256" key="6">
    <source>
        <dbReference type="ARBA" id="ARBA00022777"/>
    </source>
</evidence>
<dbReference type="eggNOG" id="KOG0787">
    <property type="taxonomic scope" value="Eukaryota"/>
</dbReference>
<dbReference type="InterPro" id="IPR036784">
    <property type="entry name" value="AK/P_DHK_N_sf"/>
</dbReference>
<proteinExistence type="inferred from homology"/>
<evidence type="ECO:0000259" key="11">
    <source>
        <dbReference type="PROSITE" id="PS50109"/>
    </source>
</evidence>
<dbReference type="InterPro" id="IPR018955">
    <property type="entry name" value="BCDHK/PDK_N"/>
</dbReference>
<comment type="similarity">
    <text evidence="2 10">Belongs to the PDK/BCKDK protein kinase family.</text>
</comment>
<reference evidence="12" key="2">
    <citation type="submission" date="2015-06" db="UniProtKB">
        <authorList>
            <consortium name="EnsemblMetazoa"/>
        </authorList>
    </citation>
    <scope>IDENTIFICATION</scope>
</reference>
<dbReference type="EMBL" id="CAEY01000758">
    <property type="status" value="NOT_ANNOTATED_CDS"/>
    <property type="molecule type" value="Genomic_DNA"/>
</dbReference>
<dbReference type="SUPFAM" id="SSF55874">
    <property type="entry name" value="ATPase domain of HSP90 chaperone/DNA topoisomerase II/histidine kinase"/>
    <property type="match status" value="1"/>
</dbReference>
<name>T1KZV8_TETUR</name>
<dbReference type="GO" id="GO:0005524">
    <property type="term" value="F:ATP binding"/>
    <property type="evidence" value="ECO:0007669"/>
    <property type="project" value="UniProtKB-UniRule"/>
</dbReference>
<keyword evidence="4 10" id="KW-0808">Transferase</keyword>
<sequence length="410" mass="46475">MFSRTLVGSKSVISVVKPVSDLFNSQQSCFSICHQHNRLDWFYNHNAIDIAALKPSVRLTPATLLYAGKSPDGSHLLRSAQYLHKELPVRIAHRIAGFRELPFIVGCNPTILGVHEQYIQAFYQVTEFPEITDLETEKRYTAMLRQLLDTHKDVVTRLAEGFRESRKHIKVTSNLDLTNSNQRFVIKKFFFLISHLFLDNTNFFGSDFNFAAWYANSGRTSFTMKPKQLIEKWCDYVRVLCENKYGKSPAFRLNGHLNASFPYIETPLDYILPELLKNAVRANVESHLDSPNVPPITITIAQNNIDFIIRISDRGGGISHDMIDLVTQYHFTTSGTSTDHRIDGGLFGCMMHEPNSATTKMHGFGFGLPISRAYAAYLGGSLTIESMQGTGTDVYLRLKHIDGKHESFRI</sequence>
<dbReference type="AlphaFoldDB" id="T1KZV8"/>
<evidence type="ECO:0000256" key="8">
    <source>
        <dbReference type="ARBA" id="ARBA00022946"/>
    </source>
</evidence>
<dbReference type="HOGENOM" id="CLU_023861_4_0_1"/>
<dbReference type="InterPro" id="IPR003594">
    <property type="entry name" value="HATPase_dom"/>
</dbReference>